<gene>
    <name evidence="2" type="ORF">AAU01_38300</name>
</gene>
<dbReference type="AlphaFoldDB" id="A0A4Y3NKT8"/>
<sequence length="182" mass="20351">MAKVMSLRGKRAVATVVNLAAVAAFTVMLVVTGEQLHWAVIIAVVGVFASYVVLLFDPVLARLRFQRLLRRGLLECWIRCHEPQENGRLVGWERGLVSFRAPAVDFVRTGPTKPSQKGLFTFLVSGKAEPNLWDPHPNDARFLGRGVRSIQLDTTWGVIDMAAFPEAMERIDRVLFSPEPVR</sequence>
<organism evidence="2 3">
    <name type="scientific">Paenarthrobacter aurescens</name>
    <name type="common">Arthrobacter aurescens</name>
    <dbReference type="NCBI Taxonomy" id="43663"/>
    <lineage>
        <taxon>Bacteria</taxon>
        <taxon>Bacillati</taxon>
        <taxon>Actinomycetota</taxon>
        <taxon>Actinomycetes</taxon>
        <taxon>Micrococcales</taxon>
        <taxon>Micrococcaceae</taxon>
        <taxon>Paenarthrobacter</taxon>
    </lineage>
</organism>
<dbReference type="GeneID" id="97299415"/>
<feature type="transmembrane region" description="Helical" evidence="1">
    <location>
        <begin position="38"/>
        <end position="61"/>
    </location>
</feature>
<keyword evidence="1" id="KW-0812">Transmembrane</keyword>
<dbReference type="OrthoDB" id="4966666at2"/>
<protein>
    <submittedName>
        <fullName evidence="2">Uncharacterized protein</fullName>
    </submittedName>
</protein>
<evidence type="ECO:0000313" key="3">
    <source>
        <dbReference type="Proteomes" id="UP000317715"/>
    </source>
</evidence>
<evidence type="ECO:0000256" key="1">
    <source>
        <dbReference type="SAM" id="Phobius"/>
    </source>
</evidence>
<keyword evidence="1" id="KW-0472">Membrane</keyword>
<keyword evidence="3" id="KW-1185">Reference proteome</keyword>
<accession>A0A4Y3NKT8</accession>
<dbReference type="Proteomes" id="UP000317715">
    <property type="component" value="Unassembled WGS sequence"/>
</dbReference>
<dbReference type="RefSeq" id="WP_141286391.1">
    <property type="nucleotide sequence ID" value="NZ_BAAAWK010000001.1"/>
</dbReference>
<keyword evidence="1" id="KW-1133">Transmembrane helix</keyword>
<reference evidence="2 3" key="1">
    <citation type="submission" date="2019-06" db="EMBL/GenBank/DDBJ databases">
        <title>Whole genome shotgun sequence of Paenarthrobacter aurescens NBRC 12136.</title>
        <authorList>
            <person name="Hosoyama A."/>
            <person name="Uohara A."/>
            <person name="Ohji S."/>
            <person name="Ichikawa N."/>
        </authorList>
    </citation>
    <scope>NUCLEOTIDE SEQUENCE [LARGE SCALE GENOMIC DNA]</scope>
    <source>
        <strain evidence="2 3">NBRC 12136</strain>
    </source>
</reference>
<evidence type="ECO:0000313" key="2">
    <source>
        <dbReference type="EMBL" id="GEB21075.1"/>
    </source>
</evidence>
<comment type="caution">
    <text evidence="2">The sequence shown here is derived from an EMBL/GenBank/DDBJ whole genome shotgun (WGS) entry which is preliminary data.</text>
</comment>
<proteinExistence type="predicted"/>
<dbReference type="EMBL" id="BJMD01000034">
    <property type="protein sequence ID" value="GEB21075.1"/>
    <property type="molecule type" value="Genomic_DNA"/>
</dbReference>
<name>A0A4Y3NKT8_PAEAU</name>
<feature type="transmembrane region" description="Helical" evidence="1">
    <location>
        <begin position="12"/>
        <end position="32"/>
    </location>
</feature>